<keyword evidence="1" id="KW-0472">Membrane</keyword>
<name>A0A498D273_9GAMM</name>
<keyword evidence="1" id="KW-1133">Transmembrane helix</keyword>
<keyword evidence="1" id="KW-0812">Transmembrane</keyword>
<protein>
    <submittedName>
        <fullName evidence="2">Uncharacterized protein</fullName>
    </submittedName>
</protein>
<evidence type="ECO:0000256" key="1">
    <source>
        <dbReference type="SAM" id="Phobius"/>
    </source>
</evidence>
<dbReference type="EMBL" id="RCHD01000031">
    <property type="protein sequence ID" value="RLL33749.1"/>
    <property type="molecule type" value="Genomic_DNA"/>
</dbReference>
<evidence type="ECO:0000313" key="2">
    <source>
        <dbReference type="EMBL" id="RLL33749.1"/>
    </source>
</evidence>
<reference evidence="2 3" key="1">
    <citation type="submission" date="2018-09" db="EMBL/GenBank/DDBJ databases">
        <title>The draft genome of Acinetobacter sp. strains.</title>
        <authorList>
            <person name="Qin J."/>
            <person name="Feng Y."/>
            <person name="Zong Z."/>
        </authorList>
    </citation>
    <scope>NUCLEOTIDE SEQUENCE [LARGE SCALE GENOMIC DNA]</scope>
    <source>
        <strain evidence="2 3">WCHAc060003</strain>
    </source>
</reference>
<accession>A0A498D273</accession>
<comment type="caution">
    <text evidence="2">The sequence shown here is derived from an EMBL/GenBank/DDBJ whole genome shotgun (WGS) entry which is preliminary data.</text>
</comment>
<sequence length="70" mass="8121">MKAIVLKDFLIALLIGFVCHLPILIMFNEPDFAKTVWLLSTSSFILSQRIFKLEQKIKKLESLLGWKVNE</sequence>
<organism evidence="2 3">
    <name type="scientific">Acinetobacter cumulans</name>
    <dbReference type="NCBI Taxonomy" id="2136182"/>
    <lineage>
        <taxon>Bacteria</taxon>
        <taxon>Pseudomonadati</taxon>
        <taxon>Pseudomonadota</taxon>
        <taxon>Gammaproteobacteria</taxon>
        <taxon>Moraxellales</taxon>
        <taxon>Moraxellaceae</taxon>
        <taxon>Acinetobacter</taxon>
    </lineage>
</organism>
<feature type="transmembrane region" description="Helical" evidence="1">
    <location>
        <begin position="9"/>
        <end position="27"/>
    </location>
</feature>
<dbReference type="AlphaFoldDB" id="A0A498D273"/>
<dbReference type="Proteomes" id="UP000267166">
    <property type="component" value="Unassembled WGS sequence"/>
</dbReference>
<gene>
    <name evidence="2" type="ORF">D9K80_12610</name>
</gene>
<dbReference type="RefSeq" id="WP_121594676.1">
    <property type="nucleotide sequence ID" value="NZ_RCHD01000031.1"/>
</dbReference>
<evidence type="ECO:0000313" key="3">
    <source>
        <dbReference type="Proteomes" id="UP000267166"/>
    </source>
</evidence>
<proteinExistence type="predicted"/>